<dbReference type="SUPFAM" id="SSF52540">
    <property type="entry name" value="P-loop containing nucleoside triphosphate hydrolases"/>
    <property type="match status" value="1"/>
</dbReference>
<dbReference type="InterPro" id="IPR050625">
    <property type="entry name" value="ParA/MinD_ATPase"/>
</dbReference>
<evidence type="ECO:0000313" key="4">
    <source>
        <dbReference type="EMBL" id="NHC13021.1"/>
    </source>
</evidence>
<dbReference type="InterPro" id="IPR027417">
    <property type="entry name" value="P-loop_NTPase"/>
</dbReference>
<keyword evidence="2" id="KW-0067">ATP-binding</keyword>
<dbReference type="PANTHER" id="PTHR43384">
    <property type="entry name" value="SEPTUM SITE-DETERMINING PROTEIN MIND HOMOLOG, CHLOROPLASTIC-RELATED"/>
    <property type="match status" value="1"/>
</dbReference>
<proteinExistence type="predicted"/>
<dbReference type="Gene3D" id="3.40.50.300">
    <property type="entry name" value="P-loop containing nucleotide triphosphate hydrolases"/>
    <property type="match status" value="1"/>
</dbReference>
<feature type="region of interest" description="Disordered" evidence="3">
    <location>
        <begin position="137"/>
        <end position="165"/>
    </location>
</feature>
<sequence length="439" mass="45237">MIEVLTALPGAAWEAGLVAQLDDAPGVTVVRRCVDLADLLATAASGVGAAVLLSAQLRRLDRDAVARLAVAGVAAVGVVPAGDAEAERRLRALGVDVLVAVDAGPAAVTAAVARAVQQLAAGEGAVARPALAYSEPLRSLPATPADGDDEGTDAPEEPAEGPGRLVAVWGPAGAPGRTSVAVTLASEAARSGTTTLLADADVYGGVVAQCLGLLDESPGLAAAARMAGAGSLDAEGLARVAPLVDPRLRVLTGIPRAHRWPELRPAGLEQVYALARQLAGLVVVDCGFCLEQDEELSFDTAAPRRNGATLTTLELADVVVAVCSADAIGVQRFVRALADLRDLVPGAELRVVVNRVRRAPVGPDPERQLAEALERYAGLRDCVFVPEDRSAFDSALLTGRVLADMAPGSPARAPLKRLAAQLVGKAEPERRRLRRRRPA</sequence>
<name>A0ABX0GTJ0_9ACTN</name>
<dbReference type="EMBL" id="JAANNP010000001">
    <property type="protein sequence ID" value="NHC13021.1"/>
    <property type="molecule type" value="Genomic_DNA"/>
</dbReference>
<feature type="compositionally biased region" description="Acidic residues" evidence="3">
    <location>
        <begin position="146"/>
        <end position="159"/>
    </location>
</feature>
<dbReference type="Proteomes" id="UP000800981">
    <property type="component" value="Unassembled WGS sequence"/>
</dbReference>
<evidence type="ECO:0000256" key="1">
    <source>
        <dbReference type="ARBA" id="ARBA00022741"/>
    </source>
</evidence>
<comment type="caution">
    <text evidence="4">The sequence shown here is derived from an EMBL/GenBank/DDBJ whole genome shotgun (WGS) entry which is preliminary data.</text>
</comment>
<gene>
    <name evidence="4" type="ORF">G9H71_04420</name>
</gene>
<dbReference type="RefSeq" id="WP_166278368.1">
    <property type="nucleotide sequence ID" value="NZ_JAANNP010000001.1"/>
</dbReference>
<evidence type="ECO:0000256" key="3">
    <source>
        <dbReference type="SAM" id="MobiDB-lite"/>
    </source>
</evidence>
<keyword evidence="1" id="KW-0547">Nucleotide-binding</keyword>
<protein>
    <submittedName>
        <fullName evidence="4">Chromosome partitioning protein</fullName>
    </submittedName>
</protein>
<keyword evidence="5" id="KW-1185">Reference proteome</keyword>
<dbReference type="PANTHER" id="PTHR43384:SF6">
    <property type="entry name" value="SEPTUM SITE-DETERMINING PROTEIN MIND HOMOLOG, CHLOROPLASTIC"/>
    <property type="match status" value="1"/>
</dbReference>
<accession>A0ABX0GTJ0</accession>
<reference evidence="4 5" key="1">
    <citation type="submission" date="2020-03" db="EMBL/GenBank/DDBJ databases">
        <title>Two novel Motilibacter sp.</title>
        <authorList>
            <person name="Liu S."/>
        </authorList>
    </citation>
    <scope>NUCLEOTIDE SEQUENCE [LARGE SCALE GENOMIC DNA]</scope>
    <source>
        <strain evidence="4 5">E257</strain>
    </source>
</reference>
<evidence type="ECO:0000313" key="5">
    <source>
        <dbReference type="Proteomes" id="UP000800981"/>
    </source>
</evidence>
<organism evidence="4 5">
    <name type="scientific">Motilibacter deserti</name>
    <dbReference type="NCBI Taxonomy" id="2714956"/>
    <lineage>
        <taxon>Bacteria</taxon>
        <taxon>Bacillati</taxon>
        <taxon>Actinomycetota</taxon>
        <taxon>Actinomycetes</taxon>
        <taxon>Motilibacterales</taxon>
        <taxon>Motilibacteraceae</taxon>
        <taxon>Motilibacter</taxon>
    </lineage>
</organism>
<evidence type="ECO:0000256" key="2">
    <source>
        <dbReference type="ARBA" id="ARBA00022840"/>
    </source>
</evidence>